<evidence type="ECO:0000256" key="7">
    <source>
        <dbReference type="SAM" id="MobiDB-lite"/>
    </source>
</evidence>
<gene>
    <name evidence="9" type="ORF">IM811_012379</name>
</gene>
<comment type="caution">
    <text evidence="9">The sequence shown here is derived from an EMBL/GenBank/DDBJ whole genome shotgun (WGS) entry which is preliminary data.</text>
</comment>
<feature type="region of interest" description="Disordered" evidence="7">
    <location>
        <begin position="244"/>
        <end position="278"/>
    </location>
</feature>
<dbReference type="EMBL" id="JADCTT010000004">
    <property type="protein sequence ID" value="KAF9753621.1"/>
    <property type="molecule type" value="Genomic_DNA"/>
</dbReference>
<dbReference type="InterPro" id="IPR022801">
    <property type="entry name" value="Ribosomal_uS4"/>
</dbReference>
<keyword evidence="5" id="KW-0687">Ribonucleoprotein</keyword>
<dbReference type="PANTHER" id="PTHR11831:SF4">
    <property type="entry name" value="SMALL RIBOSOMAL SUBUNIT PROTEIN US4M"/>
    <property type="match status" value="1"/>
</dbReference>
<dbReference type="GO" id="GO:0003735">
    <property type="term" value="F:structural constituent of ribosome"/>
    <property type="evidence" value="ECO:0007669"/>
    <property type="project" value="TreeGrafter"/>
</dbReference>
<evidence type="ECO:0000259" key="8">
    <source>
        <dbReference type="SMART" id="SM00363"/>
    </source>
</evidence>
<dbReference type="SUPFAM" id="SSF55174">
    <property type="entry name" value="Alpha-L RNA-binding motif"/>
    <property type="match status" value="1"/>
</dbReference>
<dbReference type="SMART" id="SM00363">
    <property type="entry name" value="S4"/>
    <property type="match status" value="1"/>
</dbReference>
<sequence>MRKPKRFYSLNRPKVRQSWNKHNLYNLARMVGDQPPMNGMRTFFQQKWDAKARTRGYHGDHIPEKKWIRLFDRRLRSAVDMPPKYLALNDGSEQAAGRGSGLTTNQVSAENFWATAEVSNQFPDRVNHPRMRSASRLSKNTLLAQPLSNMTPYMQMTFAPLERRLDTAIFRALFASSVRQARQFVIHGAVKVNGKKMVHPSYQLNPGDMFQVDVEKVLYGTGQQKIPQESVRFKSRLEKAEEREEKAQAQLLKENSGEVESESAEESSESPEGVKPATLSEDEQLALREQLLESLLVDVKMVLRDKTRMKLSAKDKSRLRVFRKSAAKFLARPEGSEIEADELIDELQSQMKSLNMYSYGRERAEASEGAEGAEQVREPNEQQKQRINRALDIEGLDDKQKETAIKIIGYEHLKKSELRNLADLLKQEAENPIDESKPYATPGGLALSCQRLHSFPAIWRSTPTSAPLSTSDILLQGRVLVKFLHRSHISRVNLLTIGTWVVGDLEAQAIS</sequence>
<evidence type="ECO:0000313" key="10">
    <source>
        <dbReference type="Proteomes" id="UP000616885"/>
    </source>
</evidence>
<dbReference type="Gene3D" id="3.10.290.10">
    <property type="entry name" value="RNA-binding S4 domain"/>
    <property type="match status" value="1"/>
</dbReference>
<dbReference type="CDD" id="cd00165">
    <property type="entry name" value="S4"/>
    <property type="match status" value="1"/>
</dbReference>
<feature type="compositionally biased region" description="Basic and acidic residues" evidence="7">
    <location>
        <begin position="374"/>
        <end position="385"/>
    </location>
</feature>
<evidence type="ECO:0000256" key="3">
    <source>
        <dbReference type="ARBA" id="ARBA00022884"/>
    </source>
</evidence>
<feature type="domain" description="RNA-binding S4" evidence="8">
    <location>
        <begin position="163"/>
        <end position="226"/>
    </location>
</feature>
<name>A0A8H7ND41_BIOOC</name>
<reference evidence="9" key="1">
    <citation type="submission" date="2020-10" db="EMBL/GenBank/DDBJ databases">
        <title>High-Quality Genome Resource of Clonostachys rosea strain S41 by Oxford Nanopore Long-Read Sequencing.</title>
        <authorList>
            <person name="Wang H."/>
        </authorList>
    </citation>
    <scope>NUCLEOTIDE SEQUENCE</scope>
    <source>
        <strain evidence="9">S41</strain>
    </source>
</reference>
<keyword evidence="4" id="KW-0689">Ribosomal protein</keyword>
<dbReference type="PROSITE" id="PS00632">
    <property type="entry name" value="RIBOSOMAL_S4"/>
    <property type="match status" value="1"/>
</dbReference>
<feature type="compositionally biased region" description="Acidic residues" evidence="7">
    <location>
        <begin position="257"/>
        <end position="269"/>
    </location>
</feature>
<evidence type="ECO:0000313" key="9">
    <source>
        <dbReference type="EMBL" id="KAF9753621.1"/>
    </source>
</evidence>
<organism evidence="9 10">
    <name type="scientific">Bionectria ochroleuca</name>
    <name type="common">Gliocladium roseum</name>
    <dbReference type="NCBI Taxonomy" id="29856"/>
    <lineage>
        <taxon>Eukaryota</taxon>
        <taxon>Fungi</taxon>
        <taxon>Dikarya</taxon>
        <taxon>Ascomycota</taxon>
        <taxon>Pezizomycotina</taxon>
        <taxon>Sordariomycetes</taxon>
        <taxon>Hypocreomycetidae</taxon>
        <taxon>Hypocreales</taxon>
        <taxon>Bionectriaceae</taxon>
        <taxon>Clonostachys</taxon>
    </lineage>
</organism>
<dbReference type="GO" id="GO:0005763">
    <property type="term" value="C:mitochondrial small ribosomal subunit"/>
    <property type="evidence" value="ECO:0007669"/>
    <property type="project" value="TreeGrafter"/>
</dbReference>
<evidence type="ECO:0000256" key="6">
    <source>
        <dbReference type="PROSITE-ProRule" id="PRU00182"/>
    </source>
</evidence>
<dbReference type="InterPro" id="IPR002942">
    <property type="entry name" value="S4_RNA-bd"/>
</dbReference>
<dbReference type="GO" id="GO:0042274">
    <property type="term" value="P:ribosomal small subunit biogenesis"/>
    <property type="evidence" value="ECO:0007669"/>
    <property type="project" value="TreeGrafter"/>
</dbReference>
<dbReference type="InterPro" id="IPR036986">
    <property type="entry name" value="S4_RNA-bd_sf"/>
</dbReference>
<evidence type="ECO:0000256" key="2">
    <source>
        <dbReference type="ARBA" id="ARBA00022730"/>
    </source>
</evidence>
<dbReference type="Pfam" id="PF01479">
    <property type="entry name" value="S4"/>
    <property type="match status" value="1"/>
</dbReference>
<dbReference type="PANTHER" id="PTHR11831">
    <property type="entry name" value="30S 40S RIBOSOMAL PROTEIN"/>
    <property type="match status" value="1"/>
</dbReference>
<dbReference type="PROSITE" id="PS50889">
    <property type="entry name" value="S4"/>
    <property type="match status" value="1"/>
</dbReference>
<dbReference type="GO" id="GO:0019843">
    <property type="term" value="F:rRNA binding"/>
    <property type="evidence" value="ECO:0007669"/>
    <property type="project" value="UniProtKB-KW"/>
</dbReference>
<keyword evidence="2 6" id="KW-0699">rRNA-binding</keyword>
<dbReference type="InterPro" id="IPR018079">
    <property type="entry name" value="Ribosomal_uS4_CS"/>
</dbReference>
<evidence type="ECO:0000256" key="1">
    <source>
        <dbReference type="ARBA" id="ARBA00007465"/>
    </source>
</evidence>
<evidence type="ECO:0000256" key="4">
    <source>
        <dbReference type="ARBA" id="ARBA00022980"/>
    </source>
</evidence>
<evidence type="ECO:0000256" key="5">
    <source>
        <dbReference type="ARBA" id="ARBA00023274"/>
    </source>
</evidence>
<proteinExistence type="inferred from homology"/>
<protein>
    <recommendedName>
        <fullName evidence="8">RNA-binding S4 domain-containing protein</fullName>
    </recommendedName>
</protein>
<comment type="similarity">
    <text evidence="1">Belongs to the universal ribosomal protein uS4 family.</text>
</comment>
<dbReference type="AlphaFoldDB" id="A0A8H7ND41"/>
<feature type="region of interest" description="Disordered" evidence="7">
    <location>
        <begin position="363"/>
        <end position="385"/>
    </location>
</feature>
<accession>A0A8H7ND41</accession>
<keyword evidence="3 6" id="KW-0694">RNA-binding</keyword>
<dbReference type="Proteomes" id="UP000616885">
    <property type="component" value="Unassembled WGS sequence"/>
</dbReference>